<dbReference type="Proteomes" id="UP001240561">
    <property type="component" value="Unassembled WGS sequence"/>
</dbReference>
<dbReference type="AlphaFoldDB" id="A0ABD4ZCM8"/>
<proteinExistence type="predicted"/>
<protein>
    <submittedName>
        <fullName evidence="1">Uncharacterized protein</fullName>
    </submittedName>
</protein>
<evidence type="ECO:0000313" key="2">
    <source>
        <dbReference type="Proteomes" id="UP001240561"/>
    </source>
</evidence>
<dbReference type="EMBL" id="JASOGJ010000130">
    <property type="protein sequence ID" value="MDK6696355.1"/>
    <property type="molecule type" value="Genomic_DNA"/>
</dbReference>
<accession>A0ABD4ZCM8</accession>
<reference evidence="1 2" key="1">
    <citation type="submission" date="2023-05" db="EMBL/GenBank/DDBJ databases">
        <title>Cataloging the Phylogenetic Diversity of Human Bladder Bacteria.</title>
        <authorList>
            <person name="Du J."/>
        </authorList>
    </citation>
    <scope>NUCLEOTIDE SEQUENCE [LARGE SCALE GENOMIC DNA]</scope>
    <source>
        <strain evidence="1 2">UMB9230</strain>
    </source>
</reference>
<evidence type="ECO:0000313" key="1">
    <source>
        <dbReference type="EMBL" id="MDK6696355.1"/>
    </source>
</evidence>
<gene>
    <name evidence="1" type="ORF">QP177_07320</name>
</gene>
<organism evidence="1 2">
    <name type="scientific">Gardnerella vaginalis</name>
    <dbReference type="NCBI Taxonomy" id="2702"/>
    <lineage>
        <taxon>Bacteria</taxon>
        <taxon>Bacillati</taxon>
        <taxon>Actinomycetota</taxon>
        <taxon>Actinomycetes</taxon>
        <taxon>Bifidobacteriales</taxon>
        <taxon>Bifidobacteriaceae</taxon>
        <taxon>Gardnerella</taxon>
    </lineage>
</organism>
<name>A0ABD4ZCM8_GARVA</name>
<dbReference type="RefSeq" id="WP_285060946.1">
    <property type="nucleotide sequence ID" value="NZ_JASOGJ010000130.1"/>
</dbReference>
<sequence>AQVSYAIFSVFLVRRIARTHIYEEPRHQNKSPGYAVENVRTYLPVMGAVRVVCLPLCGRNA</sequence>
<feature type="non-terminal residue" evidence="1">
    <location>
        <position position="1"/>
    </location>
</feature>
<comment type="caution">
    <text evidence="1">The sequence shown here is derived from an EMBL/GenBank/DDBJ whole genome shotgun (WGS) entry which is preliminary data.</text>
</comment>